<keyword evidence="1" id="KW-0496">Mitochondrion</keyword>
<gene>
    <name evidence="1" type="ORF">AEK19_MT2252</name>
</gene>
<evidence type="ECO:0000313" key="1">
    <source>
        <dbReference type="EMBL" id="ART32397.1"/>
    </source>
</evidence>
<sequence length="53" mass="6079">MRSITKLRIYTYIAMIPLMDDRHNKSLAQALSALYSTFSLACLEPVIHLKIAR</sequence>
<dbReference type="EMBL" id="KY774314">
    <property type="protein sequence ID" value="ART32397.1"/>
    <property type="molecule type" value="Genomic_DNA"/>
</dbReference>
<name>A0A1Y0B4T5_9LAMI</name>
<accession>A0A1Y0B4T5</accession>
<organism evidence="1">
    <name type="scientific">Utricularia reniformis</name>
    <dbReference type="NCBI Taxonomy" id="192314"/>
    <lineage>
        <taxon>Eukaryota</taxon>
        <taxon>Viridiplantae</taxon>
        <taxon>Streptophyta</taxon>
        <taxon>Embryophyta</taxon>
        <taxon>Tracheophyta</taxon>
        <taxon>Spermatophyta</taxon>
        <taxon>Magnoliopsida</taxon>
        <taxon>eudicotyledons</taxon>
        <taxon>Gunneridae</taxon>
        <taxon>Pentapetalae</taxon>
        <taxon>asterids</taxon>
        <taxon>lamiids</taxon>
        <taxon>Lamiales</taxon>
        <taxon>Lentibulariaceae</taxon>
        <taxon>Utricularia</taxon>
    </lineage>
</organism>
<reference evidence="1" key="1">
    <citation type="submission" date="2017-03" db="EMBL/GenBank/DDBJ databases">
        <title>The mitochondrial genome of the carnivorous plant Utricularia reniformis (Lentibulariaceae): structure, comparative analysis and evolutionary landmarks.</title>
        <authorList>
            <person name="Silva S.R."/>
            <person name="Alvarenga D.O."/>
            <person name="Michael T.P."/>
            <person name="Miranda V.F.O."/>
            <person name="Varani A.M."/>
        </authorList>
    </citation>
    <scope>NUCLEOTIDE SEQUENCE</scope>
</reference>
<dbReference type="AlphaFoldDB" id="A0A1Y0B4T5"/>
<proteinExistence type="predicted"/>
<geneLocation type="mitochondrion" evidence="1"/>
<protein>
    <submittedName>
        <fullName evidence="1">Uncharacterized protein</fullName>
    </submittedName>
</protein>